<dbReference type="Gene3D" id="3.40.50.970">
    <property type="match status" value="1"/>
</dbReference>
<accession>A0A543K844</accession>
<dbReference type="InterPro" id="IPR033248">
    <property type="entry name" value="Transketolase_C"/>
</dbReference>
<reference evidence="5 6" key="1">
    <citation type="submission" date="2019-06" db="EMBL/GenBank/DDBJ databases">
        <title>Sequencing the genomes of 1000 actinobacteria strains.</title>
        <authorList>
            <person name="Klenk H.-P."/>
        </authorList>
    </citation>
    <scope>NUCLEOTIDE SEQUENCE [LARGE SCALE GENOMIC DNA]</scope>
    <source>
        <strain evidence="5 6">DSM 12362</strain>
    </source>
</reference>
<name>A0A543K844_9MICO</name>
<dbReference type="GO" id="GO:0016491">
    <property type="term" value="F:oxidoreductase activity"/>
    <property type="evidence" value="ECO:0007669"/>
    <property type="project" value="UniProtKB-KW"/>
</dbReference>
<evidence type="ECO:0000256" key="2">
    <source>
        <dbReference type="ARBA" id="ARBA00023002"/>
    </source>
</evidence>
<dbReference type="SUPFAM" id="SSF52518">
    <property type="entry name" value="Thiamin diphosphate-binding fold (THDP-binding)"/>
    <property type="match status" value="1"/>
</dbReference>
<dbReference type="RefSeq" id="WP_141820708.1">
    <property type="nucleotide sequence ID" value="NZ_BAAAIL010000001.1"/>
</dbReference>
<proteinExistence type="predicted"/>
<dbReference type="FunFam" id="3.40.50.970:FF:000001">
    <property type="entry name" value="Pyruvate dehydrogenase E1 beta subunit"/>
    <property type="match status" value="1"/>
</dbReference>
<evidence type="ECO:0000313" key="5">
    <source>
        <dbReference type="EMBL" id="TQM91214.1"/>
    </source>
</evidence>
<dbReference type="CDD" id="cd07036">
    <property type="entry name" value="TPP_PYR_E1-PDHc-beta_like"/>
    <property type="match status" value="1"/>
</dbReference>
<feature type="domain" description="Transketolase-like pyrimidine-binding" evidence="4">
    <location>
        <begin position="16"/>
        <end position="191"/>
    </location>
</feature>
<evidence type="ECO:0000313" key="6">
    <source>
        <dbReference type="Proteomes" id="UP000315133"/>
    </source>
</evidence>
<evidence type="ECO:0000256" key="1">
    <source>
        <dbReference type="ARBA" id="ARBA00001964"/>
    </source>
</evidence>
<keyword evidence="6" id="KW-1185">Reference proteome</keyword>
<dbReference type="EMBL" id="VFPU01000002">
    <property type="protein sequence ID" value="TQM91214.1"/>
    <property type="molecule type" value="Genomic_DNA"/>
</dbReference>
<dbReference type="PANTHER" id="PTHR43257">
    <property type="entry name" value="PYRUVATE DEHYDROGENASE E1 COMPONENT BETA SUBUNIT"/>
    <property type="match status" value="1"/>
</dbReference>
<dbReference type="InterPro" id="IPR005475">
    <property type="entry name" value="Transketolase-like_Pyr-bd"/>
</dbReference>
<sequence>MTSTTSAPATSTAQRTTIAKALNAGMRAAMERDPKVLLMGEDIGKLGGVFRITEGLQKDFGEDRVIDAPLAESGIVGTAVGLALRGYRPVVEIQFDGFVYPAFDHIVSQVAKMHYRSQGKLRLPMVIRIPYGGGIGAVEHHSESNESYFAHTAGLRVVTVSTTDDAYWMMQQAIASDDPVIFYEPKRRYHERGVLDLGGATPDLADAPMGLHEAAVRHEGTDVTVLTYGPMVKVALAAAQAAELEDGPSIEVVDLRSLSPLDTEVIEASVNKTGRCITLSEAQTFTSIHGELAAHVQQHCFYHLEAPVLRVGGVNIPYPPSRHEEVFLPDLDRVLHAVDTVLSY</sequence>
<comment type="caution">
    <text evidence="5">The sequence shown here is derived from an EMBL/GenBank/DDBJ whole genome shotgun (WGS) entry which is preliminary data.</text>
</comment>
<dbReference type="Pfam" id="PF02780">
    <property type="entry name" value="Transketolase_C"/>
    <property type="match status" value="1"/>
</dbReference>
<dbReference type="InterPro" id="IPR029061">
    <property type="entry name" value="THDP-binding"/>
</dbReference>
<dbReference type="SMART" id="SM00861">
    <property type="entry name" value="Transket_pyr"/>
    <property type="match status" value="1"/>
</dbReference>
<comment type="cofactor">
    <cofactor evidence="1">
        <name>thiamine diphosphate</name>
        <dbReference type="ChEBI" id="CHEBI:58937"/>
    </cofactor>
</comment>
<dbReference type="FunFam" id="3.40.50.920:FF:000001">
    <property type="entry name" value="Pyruvate dehydrogenase E1 beta subunit"/>
    <property type="match status" value="1"/>
</dbReference>
<dbReference type="OrthoDB" id="3457658at2"/>
<dbReference type="InterPro" id="IPR009014">
    <property type="entry name" value="Transketo_C/PFOR_II"/>
</dbReference>
<evidence type="ECO:0000259" key="4">
    <source>
        <dbReference type="SMART" id="SM00861"/>
    </source>
</evidence>
<protein>
    <submittedName>
        <fullName evidence="5">Pyruvate dehydrogenase E1 component beta subunit</fullName>
    </submittedName>
</protein>
<dbReference type="AlphaFoldDB" id="A0A543K844"/>
<keyword evidence="5" id="KW-0670">Pyruvate</keyword>
<dbReference type="GO" id="GO:0000287">
    <property type="term" value="F:magnesium ion binding"/>
    <property type="evidence" value="ECO:0007669"/>
    <property type="project" value="UniProtKB-ARBA"/>
</dbReference>
<dbReference type="PANTHER" id="PTHR43257:SF2">
    <property type="entry name" value="PYRUVATE DEHYDROGENASE E1 COMPONENT SUBUNIT BETA"/>
    <property type="match status" value="1"/>
</dbReference>
<keyword evidence="3" id="KW-0786">Thiamine pyrophosphate</keyword>
<dbReference type="Pfam" id="PF02779">
    <property type="entry name" value="Transket_pyr"/>
    <property type="match status" value="1"/>
</dbReference>
<dbReference type="Gene3D" id="3.40.50.920">
    <property type="match status" value="1"/>
</dbReference>
<evidence type="ECO:0000256" key="3">
    <source>
        <dbReference type="ARBA" id="ARBA00023052"/>
    </source>
</evidence>
<dbReference type="SUPFAM" id="SSF52922">
    <property type="entry name" value="TK C-terminal domain-like"/>
    <property type="match status" value="1"/>
</dbReference>
<keyword evidence="2" id="KW-0560">Oxidoreductase</keyword>
<dbReference type="Proteomes" id="UP000315133">
    <property type="component" value="Unassembled WGS sequence"/>
</dbReference>
<gene>
    <name evidence="5" type="ORF">FB476_2951</name>
</gene>
<organism evidence="5 6">
    <name type="scientific">Ornithinimicrobium humiphilum</name>
    <dbReference type="NCBI Taxonomy" id="125288"/>
    <lineage>
        <taxon>Bacteria</taxon>
        <taxon>Bacillati</taxon>
        <taxon>Actinomycetota</taxon>
        <taxon>Actinomycetes</taxon>
        <taxon>Micrococcales</taxon>
        <taxon>Ornithinimicrobiaceae</taxon>
        <taxon>Ornithinimicrobium</taxon>
    </lineage>
</organism>